<dbReference type="AlphaFoldDB" id="A0A450SN75"/>
<evidence type="ECO:0000256" key="1">
    <source>
        <dbReference type="SAM" id="Phobius"/>
    </source>
</evidence>
<feature type="transmembrane region" description="Helical" evidence="1">
    <location>
        <begin position="21"/>
        <end position="45"/>
    </location>
</feature>
<keyword evidence="1" id="KW-1133">Transmembrane helix</keyword>
<evidence type="ECO:0000313" key="4">
    <source>
        <dbReference type="EMBL" id="VFK09214.1"/>
    </source>
</evidence>
<sequence>MKKKHYVFFWEAKVSRRVKAYFFYLAMILVGNHPRTMFICVGGPINRERFSFPVSMTYISRQSISLNSGAATLSWT</sequence>
<name>A0A450SN75_9GAMM</name>
<organism evidence="3">
    <name type="scientific">Candidatus Kentrum sp. FM</name>
    <dbReference type="NCBI Taxonomy" id="2126340"/>
    <lineage>
        <taxon>Bacteria</taxon>
        <taxon>Pseudomonadati</taxon>
        <taxon>Pseudomonadota</taxon>
        <taxon>Gammaproteobacteria</taxon>
        <taxon>Candidatus Kentrum</taxon>
    </lineage>
</organism>
<keyword evidence="1" id="KW-0472">Membrane</keyword>
<evidence type="ECO:0000313" key="2">
    <source>
        <dbReference type="EMBL" id="VFJ54657.1"/>
    </source>
</evidence>
<protein>
    <submittedName>
        <fullName evidence="3">Uncharacterized protein</fullName>
    </submittedName>
</protein>
<dbReference type="EMBL" id="CAADEZ010000135">
    <property type="protein sequence ID" value="VFJ54657.1"/>
    <property type="molecule type" value="Genomic_DNA"/>
</dbReference>
<evidence type="ECO:0000313" key="3">
    <source>
        <dbReference type="EMBL" id="VFJ55171.1"/>
    </source>
</evidence>
<reference evidence="3" key="1">
    <citation type="submission" date="2019-02" db="EMBL/GenBank/DDBJ databases">
        <authorList>
            <person name="Gruber-Vodicka R. H."/>
            <person name="Seah K. B. B."/>
        </authorList>
    </citation>
    <scope>NUCLEOTIDE SEQUENCE</scope>
    <source>
        <strain evidence="2">BECK_BZ163</strain>
        <strain evidence="4">BECK_BZ164</strain>
        <strain evidence="3">BECK_BZ165</strain>
    </source>
</reference>
<proteinExistence type="predicted"/>
<dbReference type="EMBL" id="CAADFL010000098">
    <property type="protein sequence ID" value="VFK09214.1"/>
    <property type="molecule type" value="Genomic_DNA"/>
</dbReference>
<accession>A0A450SN75</accession>
<keyword evidence="1" id="KW-0812">Transmembrane</keyword>
<dbReference type="EMBL" id="CAADFA010000152">
    <property type="protein sequence ID" value="VFJ55171.1"/>
    <property type="molecule type" value="Genomic_DNA"/>
</dbReference>
<gene>
    <name evidence="2" type="ORF">BECKFM1743A_GA0114220_101353</name>
    <name evidence="4" type="ORF">BECKFM1743B_GA0114221_100986</name>
    <name evidence="3" type="ORF">BECKFM1743C_GA0114222_101525</name>
</gene>